<organism evidence="2 3">
    <name type="scientific">Pleurodeles waltl</name>
    <name type="common">Iberian ribbed newt</name>
    <dbReference type="NCBI Taxonomy" id="8319"/>
    <lineage>
        <taxon>Eukaryota</taxon>
        <taxon>Metazoa</taxon>
        <taxon>Chordata</taxon>
        <taxon>Craniata</taxon>
        <taxon>Vertebrata</taxon>
        <taxon>Euteleostomi</taxon>
        <taxon>Amphibia</taxon>
        <taxon>Batrachia</taxon>
        <taxon>Caudata</taxon>
        <taxon>Salamandroidea</taxon>
        <taxon>Salamandridae</taxon>
        <taxon>Pleurodelinae</taxon>
        <taxon>Pleurodeles</taxon>
    </lineage>
</organism>
<accession>A0AAV7PPG3</accession>
<evidence type="ECO:0000313" key="3">
    <source>
        <dbReference type="Proteomes" id="UP001066276"/>
    </source>
</evidence>
<dbReference type="Proteomes" id="UP001066276">
    <property type="component" value="Chromosome 7"/>
</dbReference>
<keyword evidence="3" id="KW-1185">Reference proteome</keyword>
<evidence type="ECO:0000313" key="2">
    <source>
        <dbReference type="EMBL" id="KAJ1130191.1"/>
    </source>
</evidence>
<dbReference type="EMBL" id="JANPWB010000011">
    <property type="protein sequence ID" value="KAJ1130191.1"/>
    <property type="molecule type" value="Genomic_DNA"/>
</dbReference>
<sequence>MQEDLLLPLRGVGKGWEPKRQATRGQVLARLRKTNGNPAREALLSQSGSAINAPSGDRTSPHHVLRREPAA</sequence>
<comment type="caution">
    <text evidence="2">The sequence shown here is derived from an EMBL/GenBank/DDBJ whole genome shotgun (WGS) entry which is preliminary data.</text>
</comment>
<proteinExistence type="predicted"/>
<evidence type="ECO:0000256" key="1">
    <source>
        <dbReference type="SAM" id="MobiDB-lite"/>
    </source>
</evidence>
<dbReference type="AlphaFoldDB" id="A0AAV7PPG3"/>
<gene>
    <name evidence="2" type="ORF">NDU88_008547</name>
</gene>
<feature type="region of interest" description="Disordered" evidence="1">
    <location>
        <begin position="44"/>
        <end position="71"/>
    </location>
</feature>
<name>A0AAV7PPG3_PLEWA</name>
<protein>
    <submittedName>
        <fullName evidence="2">Uncharacterized protein</fullName>
    </submittedName>
</protein>
<reference evidence="2" key="1">
    <citation type="journal article" date="2022" name="bioRxiv">
        <title>Sequencing and chromosome-scale assembly of the giantPleurodeles waltlgenome.</title>
        <authorList>
            <person name="Brown T."/>
            <person name="Elewa A."/>
            <person name="Iarovenko S."/>
            <person name="Subramanian E."/>
            <person name="Araus A.J."/>
            <person name="Petzold A."/>
            <person name="Susuki M."/>
            <person name="Suzuki K.-i.T."/>
            <person name="Hayashi T."/>
            <person name="Toyoda A."/>
            <person name="Oliveira C."/>
            <person name="Osipova E."/>
            <person name="Leigh N.D."/>
            <person name="Simon A."/>
            <person name="Yun M.H."/>
        </authorList>
    </citation>
    <scope>NUCLEOTIDE SEQUENCE</scope>
    <source>
        <strain evidence="2">20211129_DDA</strain>
        <tissue evidence="2">Liver</tissue>
    </source>
</reference>